<dbReference type="InterPro" id="IPR001867">
    <property type="entry name" value="OmpR/PhoB-type_DNA-bd"/>
</dbReference>
<dbReference type="InterPro" id="IPR041664">
    <property type="entry name" value="AAA_16"/>
</dbReference>
<feature type="region of interest" description="Disordered" evidence="6">
    <location>
        <begin position="258"/>
        <end position="347"/>
    </location>
</feature>
<evidence type="ECO:0000256" key="5">
    <source>
        <dbReference type="PROSITE-ProRule" id="PRU01091"/>
    </source>
</evidence>
<dbReference type="InterPro" id="IPR005158">
    <property type="entry name" value="BTAD"/>
</dbReference>
<evidence type="ECO:0000256" key="1">
    <source>
        <dbReference type="ARBA" id="ARBA00005820"/>
    </source>
</evidence>
<keyword evidence="2" id="KW-0805">Transcription regulation</keyword>
<dbReference type="GO" id="GO:0003677">
    <property type="term" value="F:DNA binding"/>
    <property type="evidence" value="ECO:0007669"/>
    <property type="project" value="UniProtKB-UniRule"/>
</dbReference>
<dbReference type="GO" id="GO:0006355">
    <property type="term" value="P:regulation of DNA-templated transcription"/>
    <property type="evidence" value="ECO:0007669"/>
    <property type="project" value="InterPro"/>
</dbReference>
<dbReference type="AlphaFoldDB" id="A0A1G7DZ73"/>
<dbReference type="SMART" id="SM01043">
    <property type="entry name" value="BTAD"/>
    <property type="match status" value="1"/>
</dbReference>
<name>A0A1G7DZ73_PSEOR</name>
<comment type="similarity">
    <text evidence="1">Belongs to the AfsR/DnrI/RedD regulatory family.</text>
</comment>
<keyword evidence="4" id="KW-0804">Transcription</keyword>
<protein>
    <submittedName>
        <fullName evidence="8">DNA-binding transcriptional activator of the SARP family</fullName>
    </submittedName>
</protein>
<evidence type="ECO:0000256" key="4">
    <source>
        <dbReference type="ARBA" id="ARBA00023163"/>
    </source>
</evidence>
<dbReference type="Gene3D" id="1.10.10.10">
    <property type="entry name" value="Winged helix-like DNA-binding domain superfamily/Winged helix DNA-binding domain"/>
    <property type="match status" value="1"/>
</dbReference>
<dbReference type="Gene3D" id="1.25.40.10">
    <property type="entry name" value="Tetratricopeptide repeat domain"/>
    <property type="match status" value="1"/>
</dbReference>
<dbReference type="InterPro" id="IPR011990">
    <property type="entry name" value="TPR-like_helical_dom_sf"/>
</dbReference>
<evidence type="ECO:0000259" key="7">
    <source>
        <dbReference type="PROSITE" id="PS51755"/>
    </source>
</evidence>
<dbReference type="GO" id="GO:0000160">
    <property type="term" value="P:phosphorelay signal transduction system"/>
    <property type="evidence" value="ECO:0007669"/>
    <property type="project" value="InterPro"/>
</dbReference>
<dbReference type="CDD" id="cd15831">
    <property type="entry name" value="BTAD"/>
    <property type="match status" value="1"/>
</dbReference>
<keyword evidence="9" id="KW-1185">Reference proteome</keyword>
<dbReference type="Pfam" id="PF03704">
    <property type="entry name" value="BTAD"/>
    <property type="match status" value="1"/>
</dbReference>
<dbReference type="SMART" id="SM00862">
    <property type="entry name" value="Trans_reg_C"/>
    <property type="match status" value="1"/>
</dbReference>
<dbReference type="Gene3D" id="3.40.50.300">
    <property type="entry name" value="P-loop containing nucleotide triphosphate hydrolases"/>
    <property type="match status" value="1"/>
</dbReference>
<dbReference type="EMBL" id="FNBE01000001">
    <property type="protein sequence ID" value="SDE56724.1"/>
    <property type="molecule type" value="Genomic_DNA"/>
</dbReference>
<keyword evidence="3 5" id="KW-0238">DNA-binding</keyword>
<evidence type="ECO:0000256" key="2">
    <source>
        <dbReference type="ARBA" id="ARBA00023015"/>
    </source>
</evidence>
<dbReference type="SUPFAM" id="SSF48452">
    <property type="entry name" value="TPR-like"/>
    <property type="match status" value="1"/>
</dbReference>
<evidence type="ECO:0000256" key="6">
    <source>
        <dbReference type="SAM" id="MobiDB-lite"/>
    </source>
</evidence>
<feature type="compositionally biased region" description="Low complexity" evidence="6">
    <location>
        <begin position="320"/>
        <end position="329"/>
    </location>
</feature>
<feature type="DNA-binding region" description="OmpR/PhoB-type" evidence="5">
    <location>
        <begin position="1"/>
        <end position="100"/>
    </location>
</feature>
<dbReference type="RefSeq" id="WP_093075075.1">
    <property type="nucleotide sequence ID" value="NZ_FNBE01000001.1"/>
</dbReference>
<dbReference type="InterPro" id="IPR036388">
    <property type="entry name" value="WH-like_DNA-bd_sf"/>
</dbReference>
<reference evidence="8 9" key="1">
    <citation type="submission" date="2016-10" db="EMBL/GenBank/DDBJ databases">
        <authorList>
            <person name="de Groot N.N."/>
        </authorList>
    </citation>
    <scope>NUCLEOTIDE SEQUENCE [LARGE SCALE GENOMIC DNA]</scope>
    <source>
        <strain evidence="8 9">CGMCC 4.3143</strain>
    </source>
</reference>
<dbReference type="PANTHER" id="PTHR35807">
    <property type="entry name" value="TRANSCRIPTIONAL REGULATOR REDD-RELATED"/>
    <property type="match status" value="1"/>
</dbReference>
<dbReference type="Pfam" id="PF00486">
    <property type="entry name" value="Trans_reg_C"/>
    <property type="match status" value="1"/>
</dbReference>
<dbReference type="PROSITE" id="PS51755">
    <property type="entry name" value="OMPR_PHOB"/>
    <property type="match status" value="1"/>
</dbReference>
<feature type="compositionally biased region" description="Low complexity" evidence="6">
    <location>
        <begin position="258"/>
        <end position="276"/>
    </location>
</feature>
<dbReference type="STRING" id="366584.SAMN05216377_101198"/>
<feature type="compositionally biased region" description="Pro residues" evidence="6">
    <location>
        <begin position="283"/>
        <end position="319"/>
    </location>
</feature>
<dbReference type="SUPFAM" id="SSF52540">
    <property type="entry name" value="P-loop containing nucleoside triphosphate hydrolases"/>
    <property type="match status" value="1"/>
</dbReference>
<evidence type="ECO:0000313" key="8">
    <source>
        <dbReference type="EMBL" id="SDE56724.1"/>
    </source>
</evidence>
<accession>A0A1G7DZ73</accession>
<dbReference type="SUPFAM" id="SSF46894">
    <property type="entry name" value="C-terminal effector domain of the bipartite response regulators"/>
    <property type="match status" value="1"/>
</dbReference>
<dbReference type="InterPro" id="IPR027417">
    <property type="entry name" value="P-loop_NTPase"/>
</dbReference>
<evidence type="ECO:0000313" key="9">
    <source>
        <dbReference type="Proteomes" id="UP000198967"/>
    </source>
</evidence>
<dbReference type="Proteomes" id="UP000198967">
    <property type="component" value="Unassembled WGS sequence"/>
</dbReference>
<evidence type="ECO:0000256" key="3">
    <source>
        <dbReference type="ARBA" id="ARBA00023125"/>
    </source>
</evidence>
<dbReference type="PANTHER" id="PTHR35807:SF1">
    <property type="entry name" value="TRANSCRIPTIONAL REGULATOR REDD"/>
    <property type="match status" value="1"/>
</dbReference>
<dbReference type="InterPro" id="IPR016032">
    <property type="entry name" value="Sig_transdc_resp-reg_C-effctor"/>
</dbReference>
<sequence>MSTVTVRAFGPLGARVAGGEAELGGPRQRAVLGMLVAASGRVVSVDRFLEDLWSGEPPPKALGALQAYVSHLRRLLEPDRAPRTPASVLVSAPPGYALALPVPQVDTWAFDALVRAAEQAAVPAEVWAACTRALALWTDEPFTGYPDQEWAVAEAGRLRERRATAVELRAGAALALGRPEAVLGDLAALHARDPLRERTAGLRALALYRVGRQGEALTVLRETRTRLVDELGVDPGPELRALESDILAQAPHLLPAAAPAAAPAGAPAAAPAGAHPRPVQEPTDPPAPGSAPPGHPGSAPPGRPGSAPPGRPGSQPPDDPGSASPGRPGSAPPGRPGSVPPGHPGSVLLGRAAELAALHRAAAATGPRPSVAWVEGEPGVGKSALVERFAAGLDGWTVARGRCPEVSGAPPGWAWSEIHTALTGTAATGPAFDLARAVAGALTGPVLLLLEDLHRADQETLQILRQLATADGPAEVLVVGTFRGDEAGPDLRATLAATVDRTAGRIALTGLDDDAARTLLHGVVGRDLPESAWGALLARASGNALFLRQLGGLVAAEGVGAAATGLPVAIRELIGRRLDRLPARTATTLARAAVLGRDVDVDLLLAVTNTPEDDLVDDLDAGVVAGLLTAPDPASVRFVHALVRDTCYDRIPPIRRGRLHLAVVEALEGRPDQVFALAHHSAQSLTAGSAARALPHLVRGAEQARRGGAADEAAGYWRAALAAHDLGAGDTPGLLRAHRGLVEAVAASGDALRARAEREASLAAAERLGDTADVARAWIIDSPTLWTARPFDLADSDAVAARITAVLDRLDPADRALRADLLATRSQETEAWLLGVSAPSSEEALDLARELDDPRLLCRALNSRFAHTFASDDVDELAVVADALLAAADRAGRVDFEALAHLLHASHAIGCADLPAVDRHLHAAVRAGTTGQLAMLLFATQVYGATELLLSGDLEQGRARHAEVLARIIEGGEPNAAIVRVWATGVVEFTVGSLAGMVDDIRAVAARHPGAVDDVLTVALLDAGLVDEARAGWDRPPWPRDATWLVATSLRAHCAARLGDLAECRRTHDALLPWSGRLARTLNGLVVLGPVDLFLAETAAALGDTDAAARHADRALALGTRFAGDPWRPRATRLQVGRNTPG</sequence>
<dbReference type="InterPro" id="IPR051677">
    <property type="entry name" value="AfsR-DnrI-RedD_regulator"/>
</dbReference>
<feature type="domain" description="OmpR/PhoB-type" evidence="7">
    <location>
        <begin position="1"/>
        <end position="100"/>
    </location>
</feature>
<dbReference type="OrthoDB" id="134712at2"/>
<organism evidence="8 9">
    <name type="scientific">Pseudonocardia oroxyli</name>
    <dbReference type="NCBI Taxonomy" id="366584"/>
    <lineage>
        <taxon>Bacteria</taxon>
        <taxon>Bacillati</taxon>
        <taxon>Actinomycetota</taxon>
        <taxon>Actinomycetes</taxon>
        <taxon>Pseudonocardiales</taxon>
        <taxon>Pseudonocardiaceae</taxon>
        <taxon>Pseudonocardia</taxon>
    </lineage>
</organism>
<gene>
    <name evidence="8" type="ORF">SAMN05216377_101198</name>
</gene>
<proteinExistence type="inferred from homology"/>
<feature type="compositionally biased region" description="Pro residues" evidence="6">
    <location>
        <begin position="330"/>
        <end position="343"/>
    </location>
</feature>
<dbReference type="Pfam" id="PF13191">
    <property type="entry name" value="AAA_16"/>
    <property type="match status" value="1"/>
</dbReference>